<dbReference type="EMBL" id="DVFV01000042">
    <property type="protein sequence ID" value="HIQ90437.1"/>
    <property type="molecule type" value="Genomic_DNA"/>
</dbReference>
<comment type="caution">
    <text evidence="1">The sequence shown here is derived from an EMBL/GenBank/DDBJ whole genome shotgun (WGS) entry which is preliminary data.</text>
</comment>
<name>A0A9D1CY73_9FIRM</name>
<gene>
    <name evidence="1" type="ORF">IAB27_02260</name>
</gene>
<dbReference type="Proteomes" id="UP000886786">
    <property type="component" value="Unassembled WGS sequence"/>
</dbReference>
<dbReference type="Pfam" id="PF09661">
    <property type="entry name" value="DUF2398"/>
    <property type="match status" value="1"/>
</dbReference>
<evidence type="ECO:0000313" key="1">
    <source>
        <dbReference type="EMBL" id="HIQ90437.1"/>
    </source>
</evidence>
<dbReference type="AlphaFoldDB" id="A0A9D1CY73"/>
<sequence length="398" mass="47275">MEDENLSKEMDLLLNNYWITKDESPEDYYLLKRKQTPLRKFISKNLGSNLLVHDRFIKLEKISSIPSKDQGIEEFLNTMDYVLLFIMLIYLEDKPRGEKFILSSLIEYVKNTAITLELSNIPDWNYASHRRNLVRVINYLLEKHIIILKDEDKISFQEDKTADALYEVTGISNYLIPHFGTDIYNLKTPEEFLEIQWVGQDQAHGDIRRYKVYRNLLYLPAIYRENISDSEDDYLRKMHKNIEKELLDNLDLTTEITKNMALIYTDESSIQKDYFPNNKRITDIILLINKEIADYINRANIKQSPLETFTINSDTLKQIITESREKLKPYFSKAYLNLTPKKYLEEIIQTMEDYHFIKENISTFTVYPLIYRFLGDPEPVKKENNEQIEIFGGEEYEL</sequence>
<reference evidence="1" key="1">
    <citation type="submission" date="2020-10" db="EMBL/GenBank/DDBJ databases">
        <authorList>
            <person name="Gilroy R."/>
        </authorList>
    </citation>
    <scope>NUCLEOTIDE SEQUENCE</scope>
    <source>
        <strain evidence="1">CHK147-3167</strain>
    </source>
</reference>
<dbReference type="InterPro" id="IPR013494">
    <property type="entry name" value="CHP02678"/>
</dbReference>
<accession>A0A9D1CY73</accession>
<reference evidence="1" key="2">
    <citation type="journal article" date="2021" name="PeerJ">
        <title>Extensive microbial diversity within the chicken gut microbiome revealed by metagenomics and culture.</title>
        <authorList>
            <person name="Gilroy R."/>
            <person name="Ravi A."/>
            <person name="Getino M."/>
            <person name="Pursley I."/>
            <person name="Horton D.L."/>
            <person name="Alikhan N.F."/>
            <person name="Baker D."/>
            <person name="Gharbi K."/>
            <person name="Hall N."/>
            <person name="Watson M."/>
            <person name="Adriaenssens E.M."/>
            <person name="Foster-Nyarko E."/>
            <person name="Jarju S."/>
            <person name="Secka A."/>
            <person name="Antonio M."/>
            <person name="Oren A."/>
            <person name="Chaudhuri R.R."/>
            <person name="La Ragione R."/>
            <person name="Hildebrand F."/>
            <person name="Pallen M.J."/>
        </authorList>
    </citation>
    <scope>NUCLEOTIDE SEQUENCE</scope>
    <source>
        <strain evidence="1">CHK147-3167</strain>
    </source>
</reference>
<proteinExistence type="predicted"/>
<evidence type="ECO:0000313" key="2">
    <source>
        <dbReference type="Proteomes" id="UP000886786"/>
    </source>
</evidence>
<dbReference type="NCBIfam" id="TIGR02678">
    <property type="entry name" value="TIGR02678 family protein"/>
    <property type="match status" value="1"/>
</dbReference>
<protein>
    <submittedName>
        <fullName evidence="1">TIGR02678 family protein</fullName>
    </submittedName>
</protein>
<organism evidence="1 2">
    <name type="scientific">Candidatus Coprosoma intestinipullorum</name>
    <dbReference type="NCBI Taxonomy" id="2840752"/>
    <lineage>
        <taxon>Bacteria</taxon>
        <taxon>Bacillati</taxon>
        <taxon>Bacillota</taxon>
        <taxon>Bacillota incertae sedis</taxon>
        <taxon>Candidatus Coprosoma</taxon>
    </lineage>
</organism>